<name>A0ABY5SFT3_9BACL</name>
<evidence type="ECO:0008006" key="3">
    <source>
        <dbReference type="Google" id="ProtNLM"/>
    </source>
</evidence>
<organism evidence="1 2">
    <name type="scientific">Paenibacillus spongiae</name>
    <dbReference type="NCBI Taxonomy" id="2909671"/>
    <lineage>
        <taxon>Bacteria</taxon>
        <taxon>Bacillati</taxon>
        <taxon>Bacillota</taxon>
        <taxon>Bacilli</taxon>
        <taxon>Bacillales</taxon>
        <taxon>Paenibacillaceae</taxon>
        <taxon>Paenibacillus</taxon>
    </lineage>
</organism>
<accession>A0ABY5SFT3</accession>
<evidence type="ECO:0000313" key="1">
    <source>
        <dbReference type="EMBL" id="UVI31123.1"/>
    </source>
</evidence>
<reference evidence="1" key="1">
    <citation type="submission" date="2022-01" db="EMBL/GenBank/DDBJ databases">
        <title>Paenibacillus spongiae sp. nov., isolated from marine sponge.</title>
        <authorList>
            <person name="Li Z."/>
            <person name="Zhang M."/>
        </authorList>
    </citation>
    <scope>NUCLEOTIDE SEQUENCE</scope>
    <source>
        <strain evidence="1">PHS-Z3</strain>
    </source>
</reference>
<dbReference type="RefSeq" id="WP_258387186.1">
    <property type="nucleotide sequence ID" value="NZ_CP091430.1"/>
</dbReference>
<proteinExistence type="predicted"/>
<dbReference type="Proteomes" id="UP001057877">
    <property type="component" value="Chromosome"/>
</dbReference>
<gene>
    <name evidence="1" type="ORF">L1F29_04560</name>
</gene>
<sequence>MKEWKSRYDEDLRAVFTEAAGWIDTYPDPLKERARLYLDKFNPLLKNSTKNYICYLLPFWMQPMTGVDTAACRKLSLANIFGMLYFFIQDDIMDAEAPGEWKEQLALGNMYHSTFLRLYRELFNSASPFWKYFDTYIAEWAVSVASESAMNDLEADPWRLAKKSGPVKLASTGSFLLNGRTGLIEAGEVYVDHVLLTLQMVDDWIDREADLASGSENSLLSYICSAAGLKNRDALTPGLVQEYLYTKEILHGFALKARRRHEQLSALSHDSPDLYRFHESLTEDLEQAAQTAVMRRKLLRGGFSNWLSENIIF</sequence>
<keyword evidence="2" id="KW-1185">Reference proteome</keyword>
<protein>
    <recommendedName>
        <fullName evidence="3">Terpene synthase</fullName>
    </recommendedName>
</protein>
<evidence type="ECO:0000313" key="2">
    <source>
        <dbReference type="Proteomes" id="UP001057877"/>
    </source>
</evidence>
<dbReference type="EMBL" id="CP091430">
    <property type="protein sequence ID" value="UVI31123.1"/>
    <property type="molecule type" value="Genomic_DNA"/>
</dbReference>